<feature type="compositionally biased region" description="Polar residues" evidence="3">
    <location>
        <begin position="1272"/>
        <end position="1288"/>
    </location>
</feature>
<dbReference type="GO" id="GO:0004190">
    <property type="term" value="F:aspartic-type endopeptidase activity"/>
    <property type="evidence" value="ECO:0007669"/>
    <property type="project" value="UniProtKB-KW"/>
</dbReference>
<keyword evidence="1" id="KW-0645">Protease</keyword>
<evidence type="ECO:0000256" key="3">
    <source>
        <dbReference type="SAM" id="MobiDB-lite"/>
    </source>
</evidence>
<feature type="region of interest" description="Disordered" evidence="3">
    <location>
        <begin position="1472"/>
        <end position="1491"/>
    </location>
</feature>
<evidence type="ECO:0000256" key="2">
    <source>
        <dbReference type="SAM" id="Coils"/>
    </source>
</evidence>
<name>A0A6L2JA83_TANCI</name>
<feature type="domain" description="GAG-pre-integrase" evidence="5">
    <location>
        <begin position="515"/>
        <end position="587"/>
    </location>
</feature>
<feature type="region of interest" description="Disordered" evidence="3">
    <location>
        <begin position="402"/>
        <end position="434"/>
    </location>
</feature>
<feature type="non-terminal residue" evidence="7">
    <location>
        <position position="1"/>
    </location>
</feature>
<organism evidence="7">
    <name type="scientific">Tanacetum cinerariifolium</name>
    <name type="common">Dalmatian daisy</name>
    <name type="synonym">Chrysanthemum cinerariifolium</name>
    <dbReference type="NCBI Taxonomy" id="118510"/>
    <lineage>
        <taxon>Eukaryota</taxon>
        <taxon>Viridiplantae</taxon>
        <taxon>Streptophyta</taxon>
        <taxon>Embryophyta</taxon>
        <taxon>Tracheophyta</taxon>
        <taxon>Spermatophyta</taxon>
        <taxon>Magnoliopsida</taxon>
        <taxon>eudicotyledons</taxon>
        <taxon>Gunneridae</taxon>
        <taxon>Pentapetalae</taxon>
        <taxon>asterids</taxon>
        <taxon>campanulids</taxon>
        <taxon>Asterales</taxon>
        <taxon>Asteraceae</taxon>
        <taxon>Asteroideae</taxon>
        <taxon>Anthemideae</taxon>
        <taxon>Anthemidinae</taxon>
        <taxon>Tanacetum</taxon>
    </lineage>
</organism>
<evidence type="ECO:0000259" key="6">
    <source>
        <dbReference type="Pfam" id="PF22936"/>
    </source>
</evidence>
<dbReference type="InterPro" id="IPR025724">
    <property type="entry name" value="GAG-pre-integrase_dom"/>
</dbReference>
<protein>
    <submittedName>
        <fullName evidence="7">Uncharacterized protein</fullName>
    </submittedName>
</protein>
<feature type="compositionally biased region" description="Basic and acidic residues" evidence="3">
    <location>
        <begin position="1479"/>
        <end position="1491"/>
    </location>
</feature>
<evidence type="ECO:0000313" key="7">
    <source>
        <dbReference type="EMBL" id="GEU33836.1"/>
    </source>
</evidence>
<dbReference type="Pfam" id="PF22936">
    <property type="entry name" value="Pol_BBD"/>
    <property type="match status" value="1"/>
</dbReference>
<feature type="region of interest" description="Disordered" evidence="3">
    <location>
        <begin position="690"/>
        <end position="717"/>
    </location>
</feature>
<reference evidence="7" key="1">
    <citation type="journal article" date="2019" name="Sci. Rep.">
        <title>Draft genome of Tanacetum cinerariifolium, the natural source of mosquito coil.</title>
        <authorList>
            <person name="Yamashiro T."/>
            <person name="Shiraishi A."/>
            <person name="Satake H."/>
            <person name="Nakayama K."/>
        </authorList>
    </citation>
    <scope>NUCLEOTIDE SEQUENCE</scope>
</reference>
<feature type="compositionally biased region" description="Pro residues" evidence="3">
    <location>
        <begin position="1291"/>
        <end position="1301"/>
    </location>
</feature>
<keyword evidence="1" id="KW-0378">Hydrolase</keyword>
<dbReference type="SUPFAM" id="SSF56672">
    <property type="entry name" value="DNA/RNA polymerases"/>
    <property type="match status" value="1"/>
</dbReference>
<dbReference type="EMBL" id="BKCJ010000510">
    <property type="protein sequence ID" value="GEU33836.1"/>
    <property type="molecule type" value="Genomic_DNA"/>
</dbReference>
<comment type="caution">
    <text evidence="7">The sequence shown here is derived from an EMBL/GenBank/DDBJ whole genome shotgun (WGS) entry which is preliminary data.</text>
</comment>
<evidence type="ECO:0000256" key="1">
    <source>
        <dbReference type="ARBA" id="ARBA00022750"/>
    </source>
</evidence>
<proteinExistence type="predicted"/>
<feature type="region of interest" description="Disordered" evidence="3">
    <location>
        <begin position="1253"/>
        <end position="1306"/>
    </location>
</feature>
<evidence type="ECO:0000259" key="4">
    <source>
        <dbReference type="Pfam" id="PF07727"/>
    </source>
</evidence>
<sequence>VKNKREKDKIETKPDQIKKKGSEVILNGDCPIPTRVIDGVVQPVAPTTTEQRLAGKNELKARGTLLMALPDKHQLKFNIHKDAKTLMEAIEKRFGRNKETKKSNSPQLDNDDLKQIDADDLEEIDLKWQMAMLTMRARRFLQRTGRNLKAKGTTSIGFDIVMVLEAMTEAFRQKKNQPTMPSWHSPLQVLPFLIMSFESDVSMPASPVYDRYKSREGYHASPLYRNIYAPKPDLIFHDAPTVNETVPTAFNVEPSTTKPSQDLSQSNRLSAPIIKDWPVEHPIPAENLRNDIPKSRGHGHIRNRKASFVCESLTHLIKDCDYYEKKMVQKPIRNHAMRGNHQHYARITHPNLQRHVVPTSVLTRSRLVLLNVARPVITVVPQTKVHHQRLTKHGVNKAHSPIRRPINLRPSPKASNFHPKVSTAKGPHGNPQHALKDKGVIDSGCSMHMTGNMSYLNDFEEINGGYVAFSGNPKGGKITGKGKIRTDTECIVLSFDFKLPDENYVLLRVPRETNMYNVDLKNIVPLGDLTCLFAKATLDESNLWHRSPGHINFKTMNKLVKDNLVRGLPSKVFKNNHTCVACKKGKQHRASCKTKPISSVSQPLQRVLVTKPHNKTPYELLLGITPSIGFMRPFGCPVTILNTLDPLGEGNVQQYVLFPLWSSGSKDPQNTDDDTTFEVKEPEFEFKKPESAIHFSPSSSAKTKKHDDKTNREAKGKSHVELSIGFRNLSEEFEYFFDNSINKVNTASTPVPVVGQISTNNTNTFSAAGPSNTVVNITYSDNEEDVGAEADFSNLETNITISPIPITRVHKDHPVTQIIGDLSLAPQTWSMTRMVKDQGGLTQINNEDFCTCMFACILSEEEPNKVWVLVDLPKGKRAIGSKWVFRNKKDERGIVIRNKARLVAQGHTQEEGIYYEEVFALVARIETIRFFLAYASFMGFMVYQIDVKSAFLYGTIKEKVYFCQPLGFEDTDYPVKVYKVVKAIYGLHQAPRAWYETLANYLLKDGLLVKQKQDGIFISQDKYIAKILRKFGLTDGKSASTPIDTEKPLLKDPDGEDVDVHTYRRKVIIIEDTLRQALRLDDAKSIDCLPNAEILAELERMGTARNKFSSSIASVVICLATGRKFNFSKYIFDNVVRNVDSSSKFYMYLRFLQLMISAQVGDLSSHTTKYTSPALTQKIFANMRKVGKGFSGVDTPLFEGMLVPQQVADKVVDDVTDDVATDDVADDVADEVADDVTDDVATNDVANVVVEDAAEPTPPSPTLAITPPPPQQEVTSTLPPSPHQSLIVQPSSPPPQQQPPHPSHDAAISMDLLNTLLETCTTLNKKFKALEQDKIAQALEITKLKQRVRRLEKKRKLKGIIAEIDADEDVILEEVDAEMDAEVPKKVADAQGRLEKSQAQVYHIDLEHADKVLKAQAKKNMMVYLKNMAGFKMDFFKGMSYDDIRPIFEKHFNSIMGFLEKSKKKLEEEASKALKRKSKSSEQQEAKKQKLNEEVEELKKHLKFIPNDEDDVYTEATSLDLKSSHHNIHYYTDDLASRKKISFDKIHFRSDAKQCKIRSQRRNFGVDAVEDFKEYTLRDYYCWLKTYCCWYKLKLLDNAANSRLRLLEQSVAADDKMKK</sequence>
<dbReference type="InterPro" id="IPR054722">
    <property type="entry name" value="PolX-like_BBD"/>
</dbReference>
<feature type="coiled-coil region" evidence="2">
    <location>
        <begin position="1313"/>
        <end position="1354"/>
    </location>
</feature>
<keyword evidence="2" id="KW-0175">Coiled coil</keyword>
<dbReference type="InterPro" id="IPR013103">
    <property type="entry name" value="RVT_2"/>
</dbReference>
<dbReference type="Pfam" id="PF13976">
    <property type="entry name" value="gag_pre-integrs"/>
    <property type="match status" value="1"/>
</dbReference>
<dbReference type="InterPro" id="IPR043502">
    <property type="entry name" value="DNA/RNA_pol_sf"/>
</dbReference>
<accession>A0A6L2JA83</accession>
<dbReference type="Pfam" id="PF07727">
    <property type="entry name" value="RVT_2"/>
    <property type="match status" value="1"/>
</dbReference>
<evidence type="ECO:0000259" key="5">
    <source>
        <dbReference type="Pfam" id="PF13976"/>
    </source>
</evidence>
<feature type="compositionally biased region" description="Basic and acidic residues" evidence="3">
    <location>
        <begin position="705"/>
        <end position="717"/>
    </location>
</feature>
<feature type="compositionally biased region" description="Pro residues" evidence="3">
    <location>
        <begin position="1256"/>
        <end position="1271"/>
    </location>
</feature>
<keyword evidence="1" id="KW-0064">Aspartyl protease</keyword>
<gene>
    <name evidence="7" type="ORF">Tci_005814</name>
</gene>
<feature type="domain" description="Reverse transcriptase Ty1/copia-type" evidence="4">
    <location>
        <begin position="864"/>
        <end position="1004"/>
    </location>
</feature>
<feature type="domain" description="Retrovirus-related Pol polyprotein from transposon TNT 1-94-like beta-barrel" evidence="6">
    <location>
        <begin position="440"/>
        <end position="488"/>
    </location>
</feature>